<dbReference type="Gene3D" id="3.20.20.80">
    <property type="entry name" value="Glycosidases"/>
    <property type="match status" value="1"/>
</dbReference>
<protein>
    <submittedName>
        <fullName evidence="3">Alpha-glucuronidase</fullName>
    </submittedName>
</protein>
<dbReference type="InterPro" id="IPR029018">
    <property type="entry name" value="Hex-like_dom2"/>
</dbReference>
<dbReference type="PANTHER" id="PTHR39207:SF1">
    <property type="entry name" value="ALPHA-GLUCURONIDASE A"/>
    <property type="match status" value="1"/>
</dbReference>
<feature type="non-terminal residue" evidence="3">
    <location>
        <position position="171"/>
    </location>
</feature>
<keyword evidence="1" id="KW-0378">Hydrolase</keyword>
<comment type="caution">
    <text evidence="3">The sequence shown here is derived from an EMBL/GenBank/DDBJ whole genome shotgun (WGS) entry which is preliminary data.</text>
</comment>
<dbReference type="GO" id="GO:0033939">
    <property type="term" value="F:xylan alpha-1,2-glucuronosidase activity"/>
    <property type="evidence" value="ECO:0007669"/>
    <property type="project" value="TreeGrafter"/>
</dbReference>
<dbReference type="SUPFAM" id="SSF55545">
    <property type="entry name" value="beta-N-acetylhexosaminidase-like domain"/>
    <property type="match status" value="1"/>
</dbReference>
<gene>
    <name evidence="3" type="ORF">C1J00_38300</name>
</gene>
<accession>A0A2N8TDK3</accession>
<dbReference type="PANTHER" id="PTHR39207">
    <property type="entry name" value="ALPHA-GLUCURONIDASE A"/>
    <property type="match status" value="1"/>
</dbReference>
<dbReference type="EMBL" id="POUC01000523">
    <property type="protein sequence ID" value="PNG17108.1"/>
    <property type="molecule type" value="Genomic_DNA"/>
</dbReference>
<keyword evidence="4" id="KW-1185">Reference proteome</keyword>
<name>A0A2N8TDK3_9ACTN</name>
<dbReference type="GO" id="GO:0046559">
    <property type="term" value="F:alpha-glucuronidase activity"/>
    <property type="evidence" value="ECO:0007669"/>
    <property type="project" value="InterPro"/>
</dbReference>
<evidence type="ECO:0000313" key="4">
    <source>
        <dbReference type="Proteomes" id="UP000235943"/>
    </source>
</evidence>
<dbReference type="Proteomes" id="UP000235943">
    <property type="component" value="Unassembled WGS sequence"/>
</dbReference>
<evidence type="ECO:0000256" key="1">
    <source>
        <dbReference type="ARBA" id="ARBA00022801"/>
    </source>
</evidence>
<evidence type="ECO:0000259" key="2">
    <source>
        <dbReference type="Pfam" id="PF07488"/>
    </source>
</evidence>
<feature type="domain" description="Glycosyl hydrolase family 67 catalytic" evidence="2">
    <location>
        <begin position="128"/>
        <end position="168"/>
    </location>
</feature>
<dbReference type="GO" id="GO:0045493">
    <property type="term" value="P:xylan catabolic process"/>
    <property type="evidence" value="ECO:0007669"/>
    <property type="project" value="InterPro"/>
</dbReference>
<reference evidence="3 4" key="1">
    <citation type="submission" date="2018-01" db="EMBL/GenBank/DDBJ databases">
        <title>Draft genome sequence of Streptomyces sp. 13K301.</title>
        <authorList>
            <person name="Sahin N."/>
            <person name="Saygin H."/>
            <person name="Ay H."/>
        </authorList>
    </citation>
    <scope>NUCLEOTIDE SEQUENCE [LARGE SCALE GENOMIC DNA]</scope>
    <source>
        <strain evidence="3 4">13K301</strain>
    </source>
</reference>
<dbReference type="Pfam" id="PF07488">
    <property type="entry name" value="Glyco_hydro_67M"/>
    <property type="match status" value="1"/>
</dbReference>
<organism evidence="3 4">
    <name type="scientific">Streptomyces cahuitamycinicus</name>
    <dbReference type="NCBI Taxonomy" id="2070367"/>
    <lineage>
        <taxon>Bacteria</taxon>
        <taxon>Bacillati</taxon>
        <taxon>Actinomycetota</taxon>
        <taxon>Actinomycetes</taxon>
        <taxon>Kitasatosporales</taxon>
        <taxon>Streptomycetaceae</taxon>
        <taxon>Streptomyces</taxon>
    </lineage>
</organism>
<dbReference type="AlphaFoldDB" id="A0A2N8TDK3"/>
<dbReference type="InterPro" id="IPR011100">
    <property type="entry name" value="Glyco_hydro_67_cat"/>
</dbReference>
<dbReference type="GO" id="GO:0005576">
    <property type="term" value="C:extracellular region"/>
    <property type="evidence" value="ECO:0007669"/>
    <property type="project" value="InterPro"/>
</dbReference>
<evidence type="ECO:0000313" key="3">
    <source>
        <dbReference type="EMBL" id="PNG17108.1"/>
    </source>
</evidence>
<sequence>MPLPVPVLPEGVDPAWLPPATFRAVGSRRTLIRGSGPLVETVHGEVAQACRRFGGRVVRDAVADGAYDLVLDLGAEGPELLGEEGFTCAREDGTTTVTARGGRGLLYGLFHVVRLGETAFTGGRAGETHLPALALRMLDHWDNVAVHPVMGQVERGYAGGSLFWREGRARG</sequence>
<proteinExistence type="predicted"/>